<dbReference type="AlphaFoldDB" id="A0A4S4F116"/>
<evidence type="ECO:0000256" key="2">
    <source>
        <dbReference type="SAM" id="MobiDB-lite"/>
    </source>
</evidence>
<dbReference type="Gene3D" id="3.40.50.1820">
    <property type="entry name" value="alpha/beta hydrolase"/>
    <property type="match status" value="1"/>
</dbReference>
<dbReference type="Proteomes" id="UP000306102">
    <property type="component" value="Unassembled WGS sequence"/>
</dbReference>
<dbReference type="GO" id="GO:0004185">
    <property type="term" value="F:serine-type carboxypeptidase activity"/>
    <property type="evidence" value="ECO:0007669"/>
    <property type="project" value="InterPro"/>
</dbReference>
<name>A0A4S4F116_CAMSN</name>
<dbReference type="PRINTS" id="PR00724">
    <property type="entry name" value="CRBOXYPTASEC"/>
</dbReference>
<organism evidence="3 4">
    <name type="scientific">Camellia sinensis var. sinensis</name>
    <name type="common">China tea</name>
    <dbReference type="NCBI Taxonomy" id="542762"/>
    <lineage>
        <taxon>Eukaryota</taxon>
        <taxon>Viridiplantae</taxon>
        <taxon>Streptophyta</taxon>
        <taxon>Embryophyta</taxon>
        <taxon>Tracheophyta</taxon>
        <taxon>Spermatophyta</taxon>
        <taxon>Magnoliopsida</taxon>
        <taxon>eudicotyledons</taxon>
        <taxon>Gunneridae</taxon>
        <taxon>Pentapetalae</taxon>
        <taxon>asterids</taxon>
        <taxon>Ericales</taxon>
        <taxon>Theaceae</taxon>
        <taxon>Camellia</taxon>
    </lineage>
</organism>
<reference evidence="3 4" key="1">
    <citation type="journal article" date="2018" name="Proc. Natl. Acad. Sci. U.S.A.">
        <title>Draft genome sequence of Camellia sinensis var. sinensis provides insights into the evolution of the tea genome and tea quality.</title>
        <authorList>
            <person name="Wei C."/>
            <person name="Yang H."/>
            <person name="Wang S."/>
            <person name="Zhao J."/>
            <person name="Liu C."/>
            <person name="Gao L."/>
            <person name="Xia E."/>
            <person name="Lu Y."/>
            <person name="Tai Y."/>
            <person name="She G."/>
            <person name="Sun J."/>
            <person name="Cao H."/>
            <person name="Tong W."/>
            <person name="Gao Q."/>
            <person name="Li Y."/>
            <person name="Deng W."/>
            <person name="Jiang X."/>
            <person name="Wang W."/>
            <person name="Chen Q."/>
            <person name="Zhang S."/>
            <person name="Li H."/>
            <person name="Wu J."/>
            <person name="Wang P."/>
            <person name="Li P."/>
            <person name="Shi C."/>
            <person name="Zheng F."/>
            <person name="Jian J."/>
            <person name="Huang B."/>
            <person name="Shan D."/>
            <person name="Shi M."/>
            <person name="Fang C."/>
            <person name="Yue Y."/>
            <person name="Li F."/>
            <person name="Li D."/>
            <person name="Wei S."/>
            <person name="Han B."/>
            <person name="Jiang C."/>
            <person name="Yin Y."/>
            <person name="Xia T."/>
            <person name="Zhang Z."/>
            <person name="Bennetzen J.L."/>
            <person name="Zhao S."/>
            <person name="Wan X."/>
        </authorList>
    </citation>
    <scope>NUCLEOTIDE SEQUENCE [LARGE SCALE GENOMIC DNA]</scope>
    <source>
        <strain evidence="4">cv. Shuchazao</strain>
        <tissue evidence="3">Leaf</tissue>
    </source>
</reference>
<comment type="caution">
    <text evidence="3">The sequence shown here is derived from an EMBL/GenBank/DDBJ whole genome shotgun (WGS) entry which is preliminary data.</text>
</comment>
<comment type="similarity">
    <text evidence="1">Belongs to the peptidase S10 family.</text>
</comment>
<evidence type="ECO:0000313" key="3">
    <source>
        <dbReference type="EMBL" id="THG23119.1"/>
    </source>
</evidence>
<evidence type="ECO:0000313" key="4">
    <source>
        <dbReference type="Proteomes" id="UP000306102"/>
    </source>
</evidence>
<gene>
    <name evidence="3" type="ORF">TEA_016805</name>
</gene>
<dbReference type="InterPro" id="IPR001563">
    <property type="entry name" value="Peptidase_S10"/>
</dbReference>
<dbReference type="Pfam" id="PF00450">
    <property type="entry name" value="Peptidase_S10"/>
    <property type="match status" value="2"/>
</dbReference>
<dbReference type="GO" id="GO:0006508">
    <property type="term" value="P:proteolysis"/>
    <property type="evidence" value="ECO:0007669"/>
    <property type="project" value="InterPro"/>
</dbReference>
<sequence>MDPLQPYVDDLPISLLGVDKSEDVQLFYYFVKSESNPKEDPLLLWLTGGPGCSAFDHGGEEVPIMEEKRFRSWRRRGSDHGGEEVPIMEEKREWFEKREREQSEKSRVWLCLDHSRVDHSSVIKSRWALFGPLNFKVKQNDGSLPTLLLNPNSWTKVASILFVDLPVGTGFSYGTTSLASKSTDLQSCDQAYEFLKKWLIDHSKFFSNPIYVGGDSYTGITIPIIVQLISNDLPKALAANLSCPPRMYQGSSSRTPIPKGQDLDTMGHPSCKLPKGRDDPTNGQFVVPQSGTLEVSPKVNSFDPPTIGYPSPMGFYQASSFHHRIQGKSDKDKC</sequence>
<proteinExistence type="inferred from homology"/>
<dbReference type="PANTHER" id="PTHR11802">
    <property type="entry name" value="SERINE PROTEASE FAMILY S10 SERINE CARBOXYPEPTIDASE"/>
    <property type="match status" value="1"/>
</dbReference>
<keyword evidence="4" id="KW-1185">Reference proteome</keyword>
<accession>A0A4S4F116</accession>
<dbReference type="STRING" id="542762.A0A4S4F116"/>
<dbReference type="SUPFAM" id="SSF53474">
    <property type="entry name" value="alpha/beta-Hydrolases"/>
    <property type="match status" value="2"/>
</dbReference>
<dbReference type="EMBL" id="SDRB02000499">
    <property type="protein sequence ID" value="THG23119.1"/>
    <property type="molecule type" value="Genomic_DNA"/>
</dbReference>
<dbReference type="InterPro" id="IPR029058">
    <property type="entry name" value="AB_hydrolase_fold"/>
</dbReference>
<evidence type="ECO:0000256" key="1">
    <source>
        <dbReference type="ARBA" id="ARBA00009431"/>
    </source>
</evidence>
<protein>
    <submittedName>
        <fullName evidence="3">Uncharacterized protein</fullName>
    </submittedName>
</protein>
<feature type="region of interest" description="Disordered" evidence="2">
    <location>
        <begin position="248"/>
        <end position="283"/>
    </location>
</feature>
<dbReference type="PANTHER" id="PTHR11802:SF29">
    <property type="entry name" value="SERINE CARBOXYPEPTIDASE-LIKE 19"/>
    <property type="match status" value="1"/>
</dbReference>
<dbReference type="GO" id="GO:0019748">
    <property type="term" value="P:secondary metabolic process"/>
    <property type="evidence" value="ECO:0007669"/>
    <property type="project" value="TreeGrafter"/>
</dbReference>
<dbReference type="GO" id="GO:0016747">
    <property type="term" value="F:acyltransferase activity, transferring groups other than amino-acyl groups"/>
    <property type="evidence" value="ECO:0007669"/>
    <property type="project" value="TreeGrafter"/>
</dbReference>